<dbReference type="GeneTree" id="ENSGT00940000162417"/>
<dbReference type="Proteomes" id="UP000029965">
    <property type="component" value="Chromosome Y"/>
</dbReference>
<dbReference type="eggNOG" id="KOG1508">
    <property type="taxonomic scope" value="Eukaryota"/>
</dbReference>
<accession>A0A0D9S0C9</accession>
<name>A0A0D9S0C9_CHLSB</name>
<keyword evidence="2" id="KW-1185">Reference proteome</keyword>
<evidence type="ECO:0000313" key="2">
    <source>
        <dbReference type="Proteomes" id="UP000029965"/>
    </source>
</evidence>
<dbReference type="STRING" id="60711.ENSCSAP00000014318"/>
<protein>
    <submittedName>
        <fullName evidence="1">Uncharacterized protein</fullName>
    </submittedName>
</protein>
<reference evidence="1" key="3">
    <citation type="submission" date="2025-09" db="UniProtKB">
        <authorList>
            <consortium name="Ensembl"/>
        </authorList>
    </citation>
    <scope>IDENTIFICATION</scope>
</reference>
<dbReference type="Ensembl" id="ENSCSAT00000016404.1">
    <property type="protein sequence ID" value="ENSCSAP00000014318.1"/>
    <property type="gene ID" value="ENSCSAG00000018306.1"/>
</dbReference>
<dbReference type="Bgee" id="ENSCSAG00000018306">
    <property type="expression patterns" value="Expressed in blood"/>
</dbReference>
<dbReference type="EMBL" id="AQIB01155063">
    <property type="status" value="NOT_ANNOTATED_CDS"/>
    <property type="molecule type" value="Genomic_DNA"/>
</dbReference>
<dbReference type="OMA" id="DHEVEAY"/>
<dbReference type="EMBL" id="AQIB01155064">
    <property type="status" value="NOT_ANNOTATED_CDS"/>
    <property type="molecule type" value="Genomic_DNA"/>
</dbReference>
<dbReference type="AlphaFoldDB" id="A0A0D9S0C9"/>
<dbReference type="SUPFAM" id="SSF143113">
    <property type="entry name" value="NAP-like"/>
    <property type="match status" value="1"/>
</dbReference>
<dbReference type="InterPro" id="IPR037231">
    <property type="entry name" value="NAP-like_sf"/>
</dbReference>
<evidence type="ECO:0000313" key="1">
    <source>
        <dbReference type="Ensembl" id="ENSCSAP00000014318.1"/>
    </source>
</evidence>
<reference evidence="1" key="2">
    <citation type="submission" date="2025-08" db="UniProtKB">
        <authorList>
            <consortium name="Ensembl"/>
        </authorList>
    </citation>
    <scope>IDENTIFICATION</scope>
</reference>
<sequence>QVVVSGTSKRGTPFKLETWQERAARAGSTEEPLGEEKVQVVEDIMAVVQVVVEEKGDIGWQVEQQTQPGPGPSMPQSATDSLKVLHLDLGSVNAPGCMACPWLRWKLWQRHLPCLEGTWVISQGIFGFWTRAISLYWEPSSALTMMETTPYSLCLCPEASDQKHEVLNSCKVAGCFLHNLYFHSKVIFKAYYVGILVREGGHSGCLTWWVSCPDYRAHDHKSKNHHSSLKFRSWLIDNTTFLASAGFSKILCKDLWRNPLQYYRRMKPPEEETEISGEPYSWN</sequence>
<proteinExistence type="predicted"/>
<dbReference type="EMBL" id="AQIB01155178">
    <property type="status" value="NOT_ANNOTATED_CDS"/>
    <property type="molecule type" value="Genomic_DNA"/>
</dbReference>
<reference evidence="1 2" key="1">
    <citation type="submission" date="2014-03" db="EMBL/GenBank/DDBJ databases">
        <authorList>
            <person name="Warren W."/>
            <person name="Wilson R.K."/>
        </authorList>
    </citation>
    <scope>NUCLEOTIDE SEQUENCE</scope>
</reference>
<organism evidence="1 2">
    <name type="scientific">Chlorocebus sabaeus</name>
    <name type="common">Green monkey</name>
    <name type="synonym">Simia sabaea</name>
    <dbReference type="NCBI Taxonomy" id="60711"/>
    <lineage>
        <taxon>Eukaryota</taxon>
        <taxon>Metazoa</taxon>
        <taxon>Chordata</taxon>
        <taxon>Craniata</taxon>
        <taxon>Vertebrata</taxon>
        <taxon>Euteleostomi</taxon>
        <taxon>Mammalia</taxon>
        <taxon>Eutheria</taxon>
        <taxon>Euarchontoglires</taxon>
        <taxon>Primates</taxon>
        <taxon>Haplorrhini</taxon>
        <taxon>Catarrhini</taxon>
        <taxon>Cercopithecidae</taxon>
        <taxon>Cercopithecinae</taxon>
        <taxon>Chlorocebus</taxon>
    </lineage>
</organism>
<dbReference type="EMBL" id="AQIB01155179">
    <property type="status" value="NOT_ANNOTATED_CDS"/>
    <property type="molecule type" value="Genomic_DNA"/>
</dbReference>